<evidence type="ECO:0000256" key="1">
    <source>
        <dbReference type="SAM" id="Phobius"/>
    </source>
</evidence>
<name>A0ABQ4WD87_9ASTR</name>
<dbReference type="EMBL" id="BQNB010008542">
    <property type="protein sequence ID" value="GJS50800.1"/>
    <property type="molecule type" value="Genomic_DNA"/>
</dbReference>
<proteinExistence type="predicted"/>
<protein>
    <submittedName>
        <fullName evidence="2">Uncharacterized protein</fullName>
    </submittedName>
</protein>
<keyword evidence="3" id="KW-1185">Reference proteome</keyword>
<sequence length="166" mass="18590">MFETPLVESEEDRQVPGKYFRGIVLTIEYVLKSLHLVLPSTSFAVTCAKKSAGVQNRGCLFFVHTFLKLHYWILILEVSQTSTLITGVSSLIPSSSRIPTLLGHGANLLAILALYSTLSIVGAFKILDDRVLMLSLRTYKIELILSTLCLRRDDLVMNVLCSVRRF</sequence>
<evidence type="ECO:0000313" key="3">
    <source>
        <dbReference type="Proteomes" id="UP001151760"/>
    </source>
</evidence>
<feature type="transmembrane region" description="Helical" evidence="1">
    <location>
        <begin position="104"/>
        <end position="127"/>
    </location>
</feature>
<reference evidence="2" key="2">
    <citation type="submission" date="2022-01" db="EMBL/GenBank/DDBJ databases">
        <authorList>
            <person name="Yamashiro T."/>
            <person name="Shiraishi A."/>
            <person name="Satake H."/>
            <person name="Nakayama K."/>
        </authorList>
    </citation>
    <scope>NUCLEOTIDE SEQUENCE</scope>
</reference>
<dbReference type="Proteomes" id="UP001151760">
    <property type="component" value="Unassembled WGS sequence"/>
</dbReference>
<evidence type="ECO:0000313" key="2">
    <source>
        <dbReference type="EMBL" id="GJS50800.1"/>
    </source>
</evidence>
<organism evidence="2 3">
    <name type="scientific">Tanacetum coccineum</name>
    <dbReference type="NCBI Taxonomy" id="301880"/>
    <lineage>
        <taxon>Eukaryota</taxon>
        <taxon>Viridiplantae</taxon>
        <taxon>Streptophyta</taxon>
        <taxon>Embryophyta</taxon>
        <taxon>Tracheophyta</taxon>
        <taxon>Spermatophyta</taxon>
        <taxon>Magnoliopsida</taxon>
        <taxon>eudicotyledons</taxon>
        <taxon>Gunneridae</taxon>
        <taxon>Pentapetalae</taxon>
        <taxon>asterids</taxon>
        <taxon>campanulids</taxon>
        <taxon>Asterales</taxon>
        <taxon>Asteraceae</taxon>
        <taxon>Asteroideae</taxon>
        <taxon>Anthemideae</taxon>
        <taxon>Anthemidinae</taxon>
        <taxon>Tanacetum</taxon>
    </lineage>
</organism>
<reference evidence="2" key="1">
    <citation type="journal article" date="2022" name="Int. J. Mol. Sci.">
        <title>Draft Genome of Tanacetum Coccineum: Genomic Comparison of Closely Related Tanacetum-Family Plants.</title>
        <authorList>
            <person name="Yamashiro T."/>
            <person name="Shiraishi A."/>
            <person name="Nakayama K."/>
            <person name="Satake H."/>
        </authorList>
    </citation>
    <scope>NUCLEOTIDE SEQUENCE</scope>
</reference>
<keyword evidence="1" id="KW-1133">Transmembrane helix</keyword>
<gene>
    <name evidence="2" type="ORF">Tco_0624162</name>
</gene>
<keyword evidence="1" id="KW-0472">Membrane</keyword>
<comment type="caution">
    <text evidence="2">The sequence shown here is derived from an EMBL/GenBank/DDBJ whole genome shotgun (WGS) entry which is preliminary data.</text>
</comment>
<accession>A0ABQ4WD87</accession>
<keyword evidence="1" id="KW-0812">Transmembrane</keyword>